<dbReference type="EMBL" id="RCNU01000001">
    <property type="protein sequence ID" value="RWQ99146.1"/>
    <property type="molecule type" value="Genomic_DNA"/>
</dbReference>
<evidence type="ECO:0000256" key="1">
    <source>
        <dbReference type="ARBA" id="ARBA00004141"/>
    </source>
</evidence>
<dbReference type="PANTHER" id="PTHR42038">
    <property type="match status" value="1"/>
</dbReference>
<evidence type="ECO:0000256" key="2">
    <source>
        <dbReference type="ARBA" id="ARBA00006757"/>
    </source>
</evidence>
<feature type="transmembrane region" description="Helical" evidence="6">
    <location>
        <begin position="138"/>
        <end position="161"/>
    </location>
</feature>
<dbReference type="STRING" id="264951.A0A443I553"/>
<dbReference type="Pfam" id="PF25129">
    <property type="entry name" value="Pyr4-TMTC"/>
    <property type="match status" value="1"/>
</dbReference>
<evidence type="ECO:0000256" key="5">
    <source>
        <dbReference type="ARBA" id="ARBA00023136"/>
    </source>
</evidence>
<dbReference type="AlphaFoldDB" id="A0A443I553"/>
<feature type="transmembrane region" description="Helical" evidence="6">
    <location>
        <begin position="114"/>
        <end position="132"/>
    </location>
</feature>
<comment type="subcellular location">
    <subcellularLocation>
        <location evidence="1">Membrane</location>
        <topology evidence="1">Multi-pass membrane protein</topology>
    </subcellularLocation>
</comment>
<organism evidence="7 8">
    <name type="scientific">Byssochlamys spectabilis</name>
    <name type="common">Paecilomyces variotii</name>
    <dbReference type="NCBI Taxonomy" id="264951"/>
    <lineage>
        <taxon>Eukaryota</taxon>
        <taxon>Fungi</taxon>
        <taxon>Dikarya</taxon>
        <taxon>Ascomycota</taxon>
        <taxon>Pezizomycotina</taxon>
        <taxon>Eurotiomycetes</taxon>
        <taxon>Eurotiomycetidae</taxon>
        <taxon>Eurotiales</taxon>
        <taxon>Thermoascaceae</taxon>
        <taxon>Paecilomyces</taxon>
    </lineage>
</organism>
<evidence type="ECO:0000313" key="7">
    <source>
        <dbReference type="EMBL" id="RWQ99146.1"/>
    </source>
</evidence>
<comment type="similarity">
    <text evidence="2">Belongs to the paxB family.</text>
</comment>
<keyword evidence="3 6" id="KW-0812">Transmembrane</keyword>
<reference evidence="7 8" key="1">
    <citation type="journal article" date="2018" name="Front. Microbiol.">
        <title>Genomic and genetic insights into a cosmopolitan fungus, Paecilomyces variotii (Eurotiales).</title>
        <authorList>
            <person name="Urquhart A.S."/>
            <person name="Mondo S.J."/>
            <person name="Makela M.R."/>
            <person name="Hane J.K."/>
            <person name="Wiebenga A."/>
            <person name="He G."/>
            <person name="Mihaltcheva S."/>
            <person name="Pangilinan J."/>
            <person name="Lipzen A."/>
            <person name="Barry K."/>
            <person name="de Vries R.P."/>
            <person name="Grigoriev I.V."/>
            <person name="Idnurm A."/>
        </authorList>
    </citation>
    <scope>NUCLEOTIDE SEQUENCE [LARGE SCALE GENOMIC DNA]</scope>
    <source>
        <strain evidence="7 8">CBS 101075</strain>
    </source>
</reference>
<feature type="transmembrane region" description="Helical" evidence="6">
    <location>
        <begin position="74"/>
        <end position="94"/>
    </location>
</feature>
<dbReference type="InterPro" id="IPR039020">
    <property type="entry name" value="PaxB-like"/>
</dbReference>
<gene>
    <name evidence="7" type="ORF">C8Q69DRAFT_12248</name>
</gene>
<proteinExistence type="inferred from homology"/>
<dbReference type="GO" id="GO:0016020">
    <property type="term" value="C:membrane"/>
    <property type="evidence" value="ECO:0007669"/>
    <property type="project" value="UniProtKB-SubCell"/>
</dbReference>
<evidence type="ECO:0000256" key="6">
    <source>
        <dbReference type="SAM" id="Phobius"/>
    </source>
</evidence>
<keyword evidence="4 6" id="KW-1133">Transmembrane helix</keyword>
<dbReference type="PANTHER" id="PTHR42038:SF2">
    <property type="entry name" value="TERPENE CYCLASE AUSL"/>
    <property type="match status" value="1"/>
</dbReference>
<name>A0A443I553_BYSSP</name>
<dbReference type="GeneID" id="39594500"/>
<evidence type="ECO:0000256" key="3">
    <source>
        <dbReference type="ARBA" id="ARBA00022692"/>
    </source>
</evidence>
<evidence type="ECO:0000313" key="8">
    <source>
        <dbReference type="Proteomes" id="UP000283841"/>
    </source>
</evidence>
<comment type="caution">
    <text evidence="7">The sequence shown here is derived from an EMBL/GenBank/DDBJ whole genome shotgun (WGS) entry which is preliminary data.</text>
</comment>
<feature type="transmembrane region" description="Helical" evidence="6">
    <location>
        <begin position="48"/>
        <end position="68"/>
    </location>
</feature>
<keyword evidence="8" id="KW-1185">Reference proteome</keyword>
<dbReference type="Proteomes" id="UP000283841">
    <property type="component" value="Unassembled WGS sequence"/>
</dbReference>
<feature type="transmembrane region" description="Helical" evidence="6">
    <location>
        <begin position="173"/>
        <end position="193"/>
    </location>
</feature>
<sequence>MNRFDVSQAPPEYREVEWISNIFVAGMGIGWIINYVGMVYQSFHDRTYSMAIFPLCCNIAWEIVYGLIYPSNDLIEKGACVTGLAINFAIIYAAVRFAPNEWTHSPLLMRNMPLIFFVGILVCITGHLALAAEIGYPLAISWGAALCQMMLSIGGLCQLLCRNSSRGASYTLWLSRFIGSACVVVFGWLRYFYWYEAFSWLNSPLVWWCLAVFFAVDGSYGVCLYYIKREESVQKMKQKHI</sequence>
<feature type="transmembrane region" description="Helical" evidence="6">
    <location>
        <begin position="18"/>
        <end position="36"/>
    </location>
</feature>
<evidence type="ECO:0000256" key="4">
    <source>
        <dbReference type="ARBA" id="ARBA00022989"/>
    </source>
</evidence>
<accession>A0A443I553</accession>
<dbReference type="GO" id="GO:0016829">
    <property type="term" value="F:lyase activity"/>
    <property type="evidence" value="ECO:0007669"/>
    <property type="project" value="InterPro"/>
</dbReference>
<dbReference type="VEuPathDB" id="FungiDB:C8Q69DRAFT_12248"/>
<protein>
    <submittedName>
        <fullName evidence="7">AtmB protein</fullName>
    </submittedName>
</protein>
<feature type="transmembrane region" description="Helical" evidence="6">
    <location>
        <begin position="205"/>
        <end position="227"/>
    </location>
</feature>
<dbReference type="RefSeq" id="XP_028488791.1">
    <property type="nucleotide sequence ID" value="XM_028625223.1"/>
</dbReference>
<keyword evidence="5 6" id="KW-0472">Membrane</keyword>